<dbReference type="PROSITE" id="PS50861">
    <property type="entry name" value="AA_TRNA_LIGASE_II_GLYAB"/>
    <property type="match status" value="1"/>
</dbReference>
<protein>
    <recommendedName>
        <fullName evidence="8">Glycine--tRNA ligase alpha subunit</fullName>
        <ecNumber evidence="8">6.1.1.14</ecNumber>
    </recommendedName>
    <alternativeName>
        <fullName evidence="8">Glycyl-tRNA synthetase alpha subunit</fullName>
        <shortName evidence="8">GlyRS</shortName>
    </alternativeName>
</protein>
<comment type="similarity">
    <text evidence="1 8">Belongs to the class-II aminoacyl-tRNA synthetase family.</text>
</comment>
<dbReference type="GO" id="GO:0140096">
    <property type="term" value="F:catalytic activity, acting on a protein"/>
    <property type="evidence" value="ECO:0007669"/>
    <property type="project" value="UniProtKB-ARBA"/>
</dbReference>
<dbReference type="Gene3D" id="1.20.58.180">
    <property type="entry name" value="Class II aaRS and biotin synthetases, domain 2"/>
    <property type="match status" value="1"/>
</dbReference>
<dbReference type="GO" id="GO:0004820">
    <property type="term" value="F:glycine-tRNA ligase activity"/>
    <property type="evidence" value="ECO:0007669"/>
    <property type="project" value="UniProtKB-UniRule"/>
</dbReference>
<dbReference type="FunFam" id="3.30.930.10:FF:000006">
    <property type="entry name" value="Glycine--tRNA ligase alpha subunit"/>
    <property type="match status" value="1"/>
</dbReference>
<dbReference type="PRINTS" id="PR01044">
    <property type="entry name" value="TRNASYNTHGA"/>
</dbReference>
<dbReference type="HAMAP" id="MF_00254">
    <property type="entry name" value="Gly_tRNA_synth_alpha"/>
    <property type="match status" value="1"/>
</dbReference>
<name>A0A6G7KCL1_9LACT</name>
<dbReference type="InterPro" id="IPR045864">
    <property type="entry name" value="aa-tRNA-synth_II/BPL/LPL"/>
</dbReference>
<dbReference type="CDD" id="cd00733">
    <property type="entry name" value="GlyRS_alpha_core"/>
    <property type="match status" value="1"/>
</dbReference>
<keyword evidence="6 8" id="KW-0030">Aminoacyl-tRNA synthetase</keyword>
<evidence type="ECO:0000256" key="1">
    <source>
        <dbReference type="ARBA" id="ARBA00008226"/>
    </source>
</evidence>
<keyword evidence="2 8" id="KW-0436">Ligase</keyword>
<keyword evidence="5 8" id="KW-0648">Protein biosynthesis</keyword>
<keyword evidence="4 8" id="KW-0067">ATP-binding</keyword>
<evidence type="ECO:0000313" key="10">
    <source>
        <dbReference type="Proteomes" id="UP000501451"/>
    </source>
</evidence>
<evidence type="ECO:0000256" key="5">
    <source>
        <dbReference type="ARBA" id="ARBA00022917"/>
    </source>
</evidence>
<sequence>MEEKVTVQRMIQILQNYWAEQGCLLLNAYDTEKGAGTMSPYTFLRAIGPEPWNAAYVEPSRRPADGRYGDNPNRLYQHHQFQVVMKPSPDNIQELYLKSLEALGINPLEHDIRFVEDNWENPSLGCAGLGWEVWLDGMEITQFTYFQQVGGLQCSPVTSELTYGIERLASYIQDVENVYDLDWVEGVKYGEIFYQPEYEHSKYSFEESDPELLMNLFNAYAEEAMKQIDNGLIHPAYDYVLKCSHAFNLLDARGVVSATDRAGFLAKIRNMARKLAKAFVESRRNLGFPLLSEEERQRLLKEEQA</sequence>
<evidence type="ECO:0000256" key="2">
    <source>
        <dbReference type="ARBA" id="ARBA00022598"/>
    </source>
</evidence>
<dbReference type="RefSeq" id="WP_166163806.1">
    <property type="nucleotide sequence ID" value="NZ_CP049740.1"/>
</dbReference>
<dbReference type="AlphaFoldDB" id="A0A6G7KCL1"/>
<dbReference type="EMBL" id="CP049740">
    <property type="protein sequence ID" value="QII82962.1"/>
    <property type="molecule type" value="Genomic_DNA"/>
</dbReference>
<evidence type="ECO:0000256" key="4">
    <source>
        <dbReference type="ARBA" id="ARBA00022840"/>
    </source>
</evidence>
<keyword evidence="10" id="KW-1185">Reference proteome</keyword>
<dbReference type="SUPFAM" id="SSF55681">
    <property type="entry name" value="Class II aaRS and biotin synthetases"/>
    <property type="match status" value="1"/>
</dbReference>
<evidence type="ECO:0000256" key="7">
    <source>
        <dbReference type="ARBA" id="ARBA00047937"/>
    </source>
</evidence>
<accession>A0A6G7KCL1</accession>
<dbReference type="KEGG" id="jar:G7057_11220"/>
<dbReference type="PANTHER" id="PTHR30075:SF2">
    <property type="entry name" value="GLYCINE--TRNA LIGASE, CHLOROPLASTIC_MITOCHONDRIAL 2"/>
    <property type="match status" value="1"/>
</dbReference>
<evidence type="ECO:0000256" key="6">
    <source>
        <dbReference type="ARBA" id="ARBA00023146"/>
    </source>
</evidence>
<dbReference type="NCBIfam" id="TIGR00388">
    <property type="entry name" value="glyQ"/>
    <property type="match status" value="1"/>
</dbReference>
<dbReference type="GO" id="GO:0005524">
    <property type="term" value="F:ATP binding"/>
    <property type="evidence" value="ECO:0007669"/>
    <property type="project" value="UniProtKB-UniRule"/>
</dbReference>
<dbReference type="EC" id="6.1.1.14" evidence="8"/>
<dbReference type="InterPro" id="IPR002310">
    <property type="entry name" value="Gly-tRNA_ligase_asu"/>
</dbReference>
<dbReference type="GO" id="GO:0016740">
    <property type="term" value="F:transferase activity"/>
    <property type="evidence" value="ECO:0007669"/>
    <property type="project" value="UniProtKB-ARBA"/>
</dbReference>
<dbReference type="InterPro" id="IPR006194">
    <property type="entry name" value="Gly-tRNA-synth_heterodimer"/>
</dbReference>
<evidence type="ECO:0000256" key="8">
    <source>
        <dbReference type="HAMAP-Rule" id="MF_00254"/>
    </source>
</evidence>
<dbReference type="GO" id="GO:0006426">
    <property type="term" value="P:glycyl-tRNA aminoacylation"/>
    <property type="evidence" value="ECO:0007669"/>
    <property type="project" value="UniProtKB-UniRule"/>
</dbReference>
<comment type="subunit">
    <text evidence="8">Tetramer of two alpha and two beta subunits.</text>
</comment>
<gene>
    <name evidence="8 9" type="primary">glyQ</name>
    <name evidence="9" type="ORF">G7057_11220</name>
</gene>
<dbReference type="NCBIfam" id="NF006827">
    <property type="entry name" value="PRK09348.1"/>
    <property type="match status" value="1"/>
</dbReference>
<keyword evidence="8" id="KW-0963">Cytoplasm</keyword>
<dbReference type="Pfam" id="PF02091">
    <property type="entry name" value="tRNA-synt_2e"/>
    <property type="match status" value="1"/>
</dbReference>
<organism evidence="9 10">
    <name type="scientific">Jeotgalibaca arthritidis</name>
    <dbReference type="NCBI Taxonomy" id="1868794"/>
    <lineage>
        <taxon>Bacteria</taxon>
        <taxon>Bacillati</taxon>
        <taxon>Bacillota</taxon>
        <taxon>Bacilli</taxon>
        <taxon>Lactobacillales</taxon>
        <taxon>Carnobacteriaceae</taxon>
        <taxon>Jeotgalibaca</taxon>
    </lineage>
</organism>
<evidence type="ECO:0000256" key="3">
    <source>
        <dbReference type="ARBA" id="ARBA00022741"/>
    </source>
</evidence>
<reference evidence="9 10" key="1">
    <citation type="journal article" date="2017" name="Int. J. Syst. Evol. Microbiol.">
        <title>Jeotgalibaca porci sp. nov. and Jeotgalibaca arthritidis sp. nov., isolated from pigs, and emended description of the genus Jeotgalibaca.</title>
        <authorList>
            <person name="Zamora L."/>
            <person name="Perez-Sancho M."/>
            <person name="Dominguez L."/>
            <person name="Fernandez-Garayzabal J.F."/>
            <person name="Vela A.I."/>
        </authorList>
    </citation>
    <scope>NUCLEOTIDE SEQUENCE [LARGE SCALE GENOMIC DNA]</scope>
    <source>
        <strain evidence="9 10">CECT 9157</strain>
    </source>
</reference>
<proteinExistence type="inferred from homology"/>
<dbReference type="Proteomes" id="UP000501451">
    <property type="component" value="Chromosome"/>
</dbReference>
<dbReference type="PANTHER" id="PTHR30075">
    <property type="entry name" value="GLYCYL-TRNA SYNTHETASE"/>
    <property type="match status" value="1"/>
</dbReference>
<evidence type="ECO:0000313" key="9">
    <source>
        <dbReference type="EMBL" id="QII82962.1"/>
    </source>
</evidence>
<comment type="catalytic activity">
    <reaction evidence="7 8">
        <text>tRNA(Gly) + glycine + ATP = glycyl-tRNA(Gly) + AMP + diphosphate</text>
        <dbReference type="Rhea" id="RHEA:16013"/>
        <dbReference type="Rhea" id="RHEA-COMP:9664"/>
        <dbReference type="Rhea" id="RHEA-COMP:9683"/>
        <dbReference type="ChEBI" id="CHEBI:30616"/>
        <dbReference type="ChEBI" id="CHEBI:33019"/>
        <dbReference type="ChEBI" id="CHEBI:57305"/>
        <dbReference type="ChEBI" id="CHEBI:78442"/>
        <dbReference type="ChEBI" id="CHEBI:78522"/>
        <dbReference type="ChEBI" id="CHEBI:456215"/>
        <dbReference type="EC" id="6.1.1.14"/>
    </reaction>
</comment>
<keyword evidence="3 8" id="KW-0547">Nucleotide-binding</keyword>
<comment type="subcellular location">
    <subcellularLocation>
        <location evidence="8">Cytoplasm</location>
    </subcellularLocation>
</comment>
<dbReference type="Gene3D" id="3.30.930.10">
    <property type="entry name" value="Bira Bifunctional Protein, Domain 2"/>
    <property type="match status" value="1"/>
</dbReference>
<dbReference type="GO" id="GO:0005829">
    <property type="term" value="C:cytosol"/>
    <property type="evidence" value="ECO:0007669"/>
    <property type="project" value="TreeGrafter"/>
</dbReference>